<keyword evidence="1" id="KW-0472">Membrane</keyword>
<gene>
    <name evidence="2" type="primary">YKL091C</name>
    <name evidence="2" type="ORF">ATY40_BA7501526</name>
</gene>
<reference evidence="2 3" key="1">
    <citation type="submission" date="2016-02" db="EMBL/GenBank/DDBJ databases">
        <title>Comparative genomic and transcriptomic foundation for Pichia pastoris.</title>
        <authorList>
            <person name="Love K.R."/>
            <person name="Shah K.A."/>
            <person name="Whittaker C.A."/>
            <person name="Wu J."/>
            <person name="Bartlett M.C."/>
            <person name="Ma D."/>
            <person name="Leeson R.L."/>
            <person name="Priest M."/>
            <person name="Young S.K."/>
            <person name="Love J.C."/>
        </authorList>
    </citation>
    <scope>NUCLEOTIDE SEQUENCE [LARGE SCALE GENOMIC DNA]</scope>
    <source>
        <strain evidence="2 3">ATCC 28485</strain>
    </source>
</reference>
<sequence>MFRRSVSNLEPVFRCKRPIRYMGPSKAHYRLKSDVNEKLLKENVQEYYRAQQGFNFKNVFKAALTILVPITVSLSVYTAYNISKGEDVFIPLWYQSTVELTPENNTLLDMDKLKQKCKSALVTKLSLSSHVQQSFGLPIQVDDELETFQVFVKFHNVSFQGLQINAKKKGKNEPKLQWANREISVTDKVLDMLEPFTAQNSDNIDFLYDTKSQLHADYDIIIKGRLSLKDSKKSASLSIDPSSGDVHFTGLIQFDHTKTLLIDKATLTYKANGKPVIRKLW</sequence>
<keyword evidence="3" id="KW-1185">Reference proteome</keyword>
<proteinExistence type="predicted"/>
<evidence type="ECO:0000313" key="2">
    <source>
        <dbReference type="EMBL" id="ANZ74708.1"/>
    </source>
</evidence>
<keyword evidence="1" id="KW-0812">Transmembrane</keyword>
<evidence type="ECO:0000313" key="3">
    <source>
        <dbReference type="Proteomes" id="UP000094565"/>
    </source>
</evidence>
<accession>A0A1B2JA89</accession>
<evidence type="ECO:0000256" key="1">
    <source>
        <dbReference type="SAM" id="Phobius"/>
    </source>
</evidence>
<organism evidence="2 3">
    <name type="scientific">Komagataella pastoris</name>
    <name type="common">Yeast</name>
    <name type="synonym">Pichia pastoris</name>
    <dbReference type="NCBI Taxonomy" id="4922"/>
    <lineage>
        <taxon>Eukaryota</taxon>
        <taxon>Fungi</taxon>
        <taxon>Dikarya</taxon>
        <taxon>Ascomycota</taxon>
        <taxon>Saccharomycotina</taxon>
        <taxon>Pichiomycetes</taxon>
        <taxon>Pichiales</taxon>
        <taxon>Pichiaceae</taxon>
        <taxon>Komagataella</taxon>
    </lineage>
</organism>
<name>A0A1B2JA89_PICPA</name>
<feature type="transmembrane region" description="Helical" evidence="1">
    <location>
        <begin position="59"/>
        <end position="80"/>
    </location>
</feature>
<dbReference type="OrthoDB" id="4080905at2759"/>
<dbReference type="Proteomes" id="UP000094565">
    <property type="component" value="Chromosome 1"/>
</dbReference>
<dbReference type="AlphaFoldDB" id="A0A1B2JA89"/>
<dbReference type="EMBL" id="CP014584">
    <property type="protein sequence ID" value="ANZ74708.1"/>
    <property type="molecule type" value="Genomic_DNA"/>
</dbReference>
<keyword evidence="1" id="KW-1133">Transmembrane helix</keyword>
<protein>
    <submittedName>
        <fullName evidence="2">BA75_01526T0</fullName>
    </submittedName>
</protein>